<comment type="caution">
    <text evidence="1">The sequence shown here is derived from an EMBL/GenBank/DDBJ whole genome shotgun (WGS) entry which is preliminary data.</text>
</comment>
<keyword evidence="2" id="KW-1185">Reference proteome</keyword>
<gene>
    <name evidence="1" type="ORF">DERYTH_LOCUS26390</name>
</gene>
<sequence length="243" mass="27247">AIGAYPVGREDNEIEMVLFVPTHFNDRDLETQAIFERDHFYSVGGKIIPGFYTGNKRPKSISTEVEILNRVVQSNKCPLKISLIGVPQELPKVLENDENAIFNMLINDYAIQDHNFIAKITFPHSNSRFAHLKSTIRPHDSLVFIISQMEVIDNDFYIYAKDINFIDISSFKRKISNDSSSSGFTEAVNTIRAKLLLTHQNVHGNSQDTSKIEESASTVFTDDLLSPGSTSSKRSVGINSSCE</sequence>
<accession>A0A9N9PHJ6</accession>
<dbReference type="OrthoDB" id="2433477at2759"/>
<reference evidence="1" key="1">
    <citation type="submission" date="2021-06" db="EMBL/GenBank/DDBJ databases">
        <authorList>
            <person name="Kallberg Y."/>
            <person name="Tangrot J."/>
            <person name="Rosling A."/>
        </authorList>
    </citation>
    <scope>NUCLEOTIDE SEQUENCE</scope>
    <source>
        <strain evidence="1">MA453B</strain>
    </source>
</reference>
<protein>
    <submittedName>
        <fullName evidence="1">17948_t:CDS:1</fullName>
    </submittedName>
</protein>
<dbReference type="EMBL" id="CAJVPY010054825">
    <property type="protein sequence ID" value="CAG8817114.1"/>
    <property type="molecule type" value="Genomic_DNA"/>
</dbReference>
<organism evidence="1 2">
    <name type="scientific">Dentiscutata erythropus</name>
    <dbReference type="NCBI Taxonomy" id="1348616"/>
    <lineage>
        <taxon>Eukaryota</taxon>
        <taxon>Fungi</taxon>
        <taxon>Fungi incertae sedis</taxon>
        <taxon>Mucoromycota</taxon>
        <taxon>Glomeromycotina</taxon>
        <taxon>Glomeromycetes</taxon>
        <taxon>Diversisporales</taxon>
        <taxon>Gigasporaceae</taxon>
        <taxon>Dentiscutata</taxon>
    </lineage>
</organism>
<evidence type="ECO:0000313" key="1">
    <source>
        <dbReference type="EMBL" id="CAG8817114.1"/>
    </source>
</evidence>
<proteinExistence type="predicted"/>
<dbReference type="AlphaFoldDB" id="A0A9N9PHJ6"/>
<evidence type="ECO:0000313" key="2">
    <source>
        <dbReference type="Proteomes" id="UP000789405"/>
    </source>
</evidence>
<feature type="non-terminal residue" evidence="1">
    <location>
        <position position="243"/>
    </location>
</feature>
<name>A0A9N9PHJ6_9GLOM</name>
<feature type="non-terminal residue" evidence="1">
    <location>
        <position position="1"/>
    </location>
</feature>
<dbReference type="Proteomes" id="UP000789405">
    <property type="component" value="Unassembled WGS sequence"/>
</dbReference>